<proteinExistence type="predicted"/>
<evidence type="ECO:0000313" key="3">
    <source>
        <dbReference type="Proteomes" id="UP001055439"/>
    </source>
</evidence>
<accession>A0A9E7F013</accession>
<feature type="compositionally biased region" description="Basic and acidic residues" evidence="1">
    <location>
        <begin position="72"/>
        <end position="85"/>
    </location>
</feature>
<keyword evidence="3" id="KW-1185">Reference proteome</keyword>
<sequence length="178" mass="19703">MIQESSKLGATNVNTVVKLLKNATGASAVPKSKVVGRWREGGTKRWGAAFGALEGGKHRAFDPRPSWRHRKAPVERETRAVERQRWSSTPTYLPSLERGGGVESREGLTRDARRLTEGHDEDDGLCCCFWSDHSGSSGGWQYMVIEATWILSVRTVYSSIGQPRLIPSPDLGGHRTEE</sequence>
<dbReference type="AlphaFoldDB" id="A0A9E7F013"/>
<evidence type="ECO:0000256" key="1">
    <source>
        <dbReference type="SAM" id="MobiDB-lite"/>
    </source>
</evidence>
<evidence type="ECO:0000313" key="2">
    <source>
        <dbReference type="EMBL" id="URD87220.1"/>
    </source>
</evidence>
<gene>
    <name evidence="2" type="ORF">MUK42_27907</name>
</gene>
<dbReference type="OrthoDB" id="624345at2759"/>
<name>A0A9E7F013_9LILI</name>
<organism evidence="2 3">
    <name type="scientific">Musa troglodytarum</name>
    <name type="common">fe'i banana</name>
    <dbReference type="NCBI Taxonomy" id="320322"/>
    <lineage>
        <taxon>Eukaryota</taxon>
        <taxon>Viridiplantae</taxon>
        <taxon>Streptophyta</taxon>
        <taxon>Embryophyta</taxon>
        <taxon>Tracheophyta</taxon>
        <taxon>Spermatophyta</taxon>
        <taxon>Magnoliopsida</taxon>
        <taxon>Liliopsida</taxon>
        <taxon>Zingiberales</taxon>
        <taxon>Musaceae</taxon>
        <taxon>Musa</taxon>
    </lineage>
</organism>
<protein>
    <submittedName>
        <fullName evidence="2">Uncharacterized protein</fullName>
    </submittedName>
</protein>
<dbReference type="EMBL" id="CP097504">
    <property type="protein sequence ID" value="URD87220.1"/>
    <property type="molecule type" value="Genomic_DNA"/>
</dbReference>
<feature type="region of interest" description="Disordered" evidence="1">
    <location>
        <begin position="62"/>
        <end position="108"/>
    </location>
</feature>
<reference evidence="2" key="1">
    <citation type="submission" date="2022-05" db="EMBL/GenBank/DDBJ databases">
        <title>The Musa troglodytarum L. genome provides insights into the mechanism of non-climacteric behaviour and enrichment of carotenoids.</title>
        <authorList>
            <person name="Wang J."/>
        </authorList>
    </citation>
    <scope>NUCLEOTIDE SEQUENCE</scope>
    <source>
        <tissue evidence="2">Leaf</tissue>
    </source>
</reference>
<dbReference type="Proteomes" id="UP001055439">
    <property type="component" value="Chromosome 2"/>
</dbReference>